<dbReference type="SUPFAM" id="SSF88946">
    <property type="entry name" value="Sigma2 domain of RNA polymerase sigma factors"/>
    <property type="match status" value="1"/>
</dbReference>
<evidence type="ECO:0000313" key="8">
    <source>
        <dbReference type="Proteomes" id="UP001549749"/>
    </source>
</evidence>
<evidence type="ECO:0000259" key="5">
    <source>
        <dbReference type="Pfam" id="PF04542"/>
    </source>
</evidence>
<dbReference type="Proteomes" id="UP001549749">
    <property type="component" value="Unassembled WGS sequence"/>
</dbReference>
<dbReference type="RefSeq" id="WP_354659662.1">
    <property type="nucleotide sequence ID" value="NZ_JBEXAC010000001.1"/>
</dbReference>
<organism evidence="7 8">
    <name type="scientific">Chitinophaga defluvii</name>
    <dbReference type="NCBI Taxonomy" id="3163343"/>
    <lineage>
        <taxon>Bacteria</taxon>
        <taxon>Pseudomonadati</taxon>
        <taxon>Bacteroidota</taxon>
        <taxon>Chitinophagia</taxon>
        <taxon>Chitinophagales</taxon>
        <taxon>Chitinophagaceae</taxon>
        <taxon>Chitinophaga</taxon>
    </lineage>
</organism>
<gene>
    <name evidence="7" type="ORF">ABR189_06560</name>
</gene>
<protein>
    <submittedName>
        <fullName evidence="7">RNA polymerase sigma-70 factor</fullName>
    </submittedName>
</protein>
<dbReference type="InterPro" id="IPR014327">
    <property type="entry name" value="RNA_pol_sigma70_bacteroid"/>
</dbReference>
<comment type="caution">
    <text evidence="7">The sequence shown here is derived from an EMBL/GenBank/DDBJ whole genome shotgun (WGS) entry which is preliminary data.</text>
</comment>
<dbReference type="SUPFAM" id="SSF88659">
    <property type="entry name" value="Sigma3 and sigma4 domains of RNA polymerase sigma factors"/>
    <property type="match status" value="1"/>
</dbReference>
<dbReference type="PANTHER" id="PTHR43133">
    <property type="entry name" value="RNA POLYMERASE ECF-TYPE SIGMA FACTO"/>
    <property type="match status" value="1"/>
</dbReference>
<evidence type="ECO:0000259" key="6">
    <source>
        <dbReference type="Pfam" id="PF08281"/>
    </source>
</evidence>
<sequence length="197" mass="22724">MRDVVSCADQDLLSRIAAGDQGAFNVLFERYRNRIFGYLFTIIKSKEAAEEITLDVFLKIWEGRAAAMEINHLEAFLFRVSRNKAVDFFRQLQKSREEQTALWNRMQEQLTTGAADHALLFADVATAVRQAVDKLSPQRKMVFQLSREHGLTYEQIAERMQISSNTVRNHLAASLQFIRSQLDTTYQLTALYFLLKP</sequence>
<dbReference type="InterPro" id="IPR007627">
    <property type="entry name" value="RNA_pol_sigma70_r2"/>
</dbReference>
<dbReference type="Gene3D" id="1.10.10.10">
    <property type="entry name" value="Winged helix-like DNA-binding domain superfamily/Winged helix DNA-binding domain"/>
    <property type="match status" value="1"/>
</dbReference>
<dbReference type="Pfam" id="PF04542">
    <property type="entry name" value="Sigma70_r2"/>
    <property type="match status" value="1"/>
</dbReference>
<dbReference type="EMBL" id="JBEXAC010000001">
    <property type="protein sequence ID" value="MET6997021.1"/>
    <property type="molecule type" value="Genomic_DNA"/>
</dbReference>
<dbReference type="InterPro" id="IPR013325">
    <property type="entry name" value="RNA_pol_sigma_r2"/>
</dbReference>
<evidence type="ECO:0000256" key="2">
    <source>
        <dbReference type="ARBA" id="ARBA00023015"/>
    </source>
</evidence>
<dbReference type="Gene3D" id="1.10.1740.10">
    <property type="match status" value="1"/>
</dbReference>
<dbReference type="InterPro" id="IPR013324">
    <property type="entry name" value="RNA_pol_sigma_r3/r4-like"/>
</dbReference>
<proteinExistence type="inferred from homology"/>
<accession>A0ABV2T1X3</accession>
<dbReference type="Pfam" id="PF08281">
    <property type="entry name" value="Sigma70_r4_2"/>
    <property type="match status" value="1"/>
</dbReference>
<dbReference type="NCBIfam" id="TIGR02985">
    <property type="entry name" value="Sig70_bacteroi1"/>
    <property type="match status" value="1"/>
</dbReference>
<evidence type="ECO:0000313" key="7">
    <source>
        <dbReference type="EMBL" id="MET6997021.1"/>
    </source>
</evidence>
<keyword evidence="4" id="KW-0804">Transcription</keyword>
<keyword evidence="2" id="KW-0805">Transcription regulation</keyword>
<comment type="similarity">
    <text evidence="1">Belongs to the sigma-70 factor family. ECF subfamily.</text>
</comment>
<dbReference type="InterPro" id="IPR013249">
    <property type="entry name" value="RNA_pol_sigma70_r4_t2"/>
</dbReference>
<dbReference type="InterPro" id="IPR036388">
    <property type="entry name" value="WH-like_DNA-bd_sf"/>
</dbReference>
<dbReference type="PANTHER" id="PTHR43133:SF46">
    <property type="entry name" value="RNA POLYMERASE SIGMA-70 FACTOR ECF SUBFAMILY"/>
    <property type="match status" value="1"/>
</dbReference>
<dbReference type="InterPro" id="IPR014284">
    <property type="entry name" value="RNA_pol_sigma-70_dom"/>
</dbReference>
<feature type="domain" description="RNA polymerase sigma factor 70 region 4 type 2" evidence="6">
    <location>
        <begin position="127"/>
        <end position="176"/>
    </location>
</feature>
<reference evidence="7 8" key="1">
    <citation type="submission" date="2024-06" db="EMBL/GenBank/DDBJ databases">
        <title>Chitinophaga defluvii sp. nov., isolated from municipal sewage.</title>
        <authorList>
            <person name="Zhang L."/>
        </authorList>
    </citation>
    <scope>NUCLEOTIDE SEQUENCE [LARGE SCALE GENOMIC DNA]</scope>
    <source>
        <strain evidence="7 8">H8</strain>
    </source>
</reference>
<evidence type="ECO:0000256" key="3">
    <source>
        <dbReference type="ARBA" id="ARBA00023082"/>
    </source>
</evidence>
<keyword evidence="3" id="KW-0731">Sigma factor</keyword>
<feature type="domain" description="RNA polymerase sigma-70 region 2" evidence="5">
    <location>
        <begin position="27"/>
        <end position="93"/>
    </location>
</feature>
<keyword evidence="8" id="KW-1185">Reference proteome</keyword>
<name>A0ABV2T1X3_9BACT</name>
<evidence type="ECO:0000256" key="4">
    <source>
        <dbReference type="ARBA" id="ARBA00023163"/>
    </source>
</evidence>
<evidence type="ECO:0000256" key="1">
    <source>
        <dbReference type="ARBA" id="ARBA00010641"/>
    </source>
</evidence>
<dbReference type="InterPro" id="IPR039425">
    <property type="entry name" value="RNA_pol_sigma-70-like"/>
</dbReference>
<dbReference type="NCBIfam" id="TIGR02937">
    <property type="entry name" value="sigma70-ECF"/>
    <property type="match status" value="1"/>
</dbReference>